<feature type="domain" description="ABC transporter substrate-binding protein PnrA-like" evidence="8">
    <location>
        <begin position="38"/>
        <end position="315"/>
    </location>
</feature>
<keyword evidence="10" id="KW-1185">Reference proteome</keyword>
<comment type="subcellular location">
    <subcellularLocation>
        <location evidence="1">Cell membrane</location>
        <topology evidence="1">Lipid-anchor</topology>
    </subcellularLocation>
</comment>
<dbReference type="InterPro" id="IPR028082">
    <property type="entry name" value="Peripla_BP_I"/>
</dbReference>
<dbReference type="Gene3D" id="3.40.50.2300">
    <property type="match status" value="2"/>
</dbReference>
<evidence type="ECO:0000256" key="1">
    <source>
        <dbReference type="ARBA" id="ARBA00004193"/>
    </source>
</evidence>
<keyword evidence="6" id="KW-0449">Lipoprotein</keyword>
<dbReference type="SUPFAM" id="SSF53822">
    <property type="entry name" value="Periplasmic binding protein-like I"/>
    <property type="match status" value="1"/>
</dbReference>
<evidence type="ECO:0000256" key="3">
    <source>
        <dbReference type="ARBA" id="ARBA00022475"/>
    </source>
</evidence>
<protein>
    <submittedName>
        <fullName evidence="9">Basic membrane protein A</fullName>
    </submittedName>
</protein>
<name>A0A1G8Z2F6_9BACI</name>
<accession>A0A1G8Z2F6</accession>
<evidence type="ECO:0000256" key="7">
    <source>
        <dbReference type="SAM" id="SignalP"/>
    </source>
</evidence>
<dbReference type="Pfam" id="PF02608">
    <property type="entry name" value="Bmp"/>
    <property type="match status" value="1"/>
</dbReference>
<evidence type="ECO:0000256" key="6">
    <source>
        <dbReference type="ARBA" id="ARBA00023288"/>
    </source>
</evidence>
<dbReference type="AlphaFoldDB" id="A0A1G8Z2F6"/>
<proteinExistence type="inferred from homology"/>
<keyword evidence="4 7" id="KW-0732">Signal</keyword>
<dbReference type="PANTHER" id="PTHR34296:SF2">
    <property type="entry name" value="ABC TRANSPORTER GUANOSINE-BINDING PROTEIN NUPN"/>
    <property type="match status" value="1"/>
</dbReference>
<keyword evidence="3" id="KW-1003">Cell membrane</keyword>
<feature type="signal peptide" evidence="7">
    <location>
        <begin position="1"/>
        <end position="23"/>
    </location>
</feature>
<evidence type="ECO:0000259" key="8">
    <source>
        <dbReference type="Pfam" id="PF02608"/>
    </source>
</evidence>
<dbReference type="GO" id="GO:0005886">
    <property type="term" value="C:plasma membrane"/>
    <property type="evidence" value="ECO:0007669"/>
    <property type="project" value="UniProtKB-SubCell"/>
</dbReference>
<dbReference type="Proteomes" id="UP000198694">
    <property type="component" value="Unassembled WGS sequence"/>
</dbReference>
<sequence>MGIKKITVLVLLLMMYVSGCSQQEATGEEDSVTRIGIMLSDVGLGDQSFSDAAFTGLAKARDELGVVFDYREVDESGSYEEGLQELVEQENDVIIGLGYMVQEDLEKVAKENPDQKFVLIDSVSELSNVTSVTFKADQGSYLAGIMAAITTDNNKIGFIGGDDTQIINDFAQGYEQGAKSVNPELDIQVEYAGDFGDDKLGEEIAEEMADNEVDVIFAAAGFTGVGALKAAQKQNIFAIGVDSDQYFYAEKAVITSVMKKVDIAVFDLAQSLVEKGEIETGHIELGIDNNGVGLAPVRIIELSDQEKQLIEKAKQNFSQDS</sequence>
<feature type="chain" id="PRO_5039244375" evidence="7">
    <location>
        <begin position="24"/>
        <end position="321"/>
    </location>
</feature>
<reference evidence="9 10" key="1">
    <citation type="submission" date="2016-10" db="EMBL/GenBank/DDBJ databases">
        <authorList>
            <person name="de Groot N.N."/>
        </authorList>
    </citation>
    <scope>NUCLEOTIDE SEQUENCE [LARGE SCALE GENOMIC DNA]</scope>
    <source>
        <strain evidence="9 10">CGMCC 1.6502</strain>
    </source>
</reference>
<evidence type="ECO:0000256" key="4">
    <source>
        <dbReference type="ARBA" id="ARBA00022729"/>
    </source>
</evidence>
<evidence type="ECO:0000256" key="2">
    <source>
        <dbReference type="ARBA" id="ARBA00008610"/>
    </source>
</evidence>
<dbReference type="CDD" id="cd06354">
    <property type="entry name" value="PBP1_PrnA-like"/>
    <property type="match status" value="1"/>
</dbReference>
<dbReference type="InterPro" id="IPR050957">
    <property type="entry name" value="BMP_lipoprotein"/>
</dbReference>
<keyword evidence="5" id="KW-0472">Membrane</keyword>
<dbReference type="PANTHER" id="PTHR34296">
    <property type="entry name" value="TRANSCRIPTIONAL ACTIVATOR PROTEIN MED"/>
    <property type="match status" value="1"/>
</dbReference>
<comment type="similarity">
    <text evidence="2">Belongs to the BMP lipoprotein family.</text>
</comment>
<evidence type="ECO:0000313" key="10">
    <source>
        <dbReference type="Proteomes" id="UP000198694"/>
    </source>
</evidence>
<dbReference type="InterPro" id="IPR003760">
    <property type="entry name" value="PnrA-like"/>
</dbReference>
<dbReference type="STRING" id="407036.SAMN05216243_1962"/>
<gene>
    <name evidence="9" type="ORF">SAMN05216243_1962</name>
</gene>
<dbReference type="EMBL" id="FNFL01000002">
    <property type="protein sequence ID" value="SDK09258.1"/>
    <property type="molecule type" value="Genomic_DNA"/>
</dbReference>
<organism evidence="9 10">
    <name type="scientific">Sediminibacillus albus</name>
    <dbReference type="NCBI Taxonomy" id="407036"/>
    <lineage>
        <taxon>Bacteria</taxon>
        <taxon>Bacillati</taxon>
        <taxon>Bacillota</taxon>
        <taxon>Bacilli</taxon>
        <taxon>Bacillales</taxon>
        <taxon>Bacillaceae</taxon>
        <taxon>Sediminibacillus</taxon>
    </lineage>
</organism>
<evidence type="ECO:0000256" key="5">
    <source>
        <dbReference type="ARBA" id="ARBA00023136"/>
    </source>
</evidence>
<evidence type="ECO:0000313" key="9">
    <source>
        <dbReference type="EMBL" id="SDK09258.1"/>
    </source>
</evidence>